<dbReference type="Proteomes" id="UP001153678">
    <property type="component" value="Unassembled WGS sequence"/>
</dbReference>
<comment type="caution">
    <text evidence="1">The sequence shown here is derived from an EMBL/GenBank/DDBJ whole genome shotgun (WGS) entry which is preliminary data.</text>
</comment>
<evidence type="ECO:0000313" key="2">
    <source>
        <dbReference type="Proteomes" id="UP001153678"/>
    </source>
</evidence>
<organism evidence="1 2">
    <name type="scientific">Funneliformis geosporum</name>
    <dbReference type="NCBI Taxonomy" id="1117311"/>
    <lineage>
        <taxon>Eukaryota</taxon>
        <taxon>Fungi</taxon>
        <taxon>Fungi incertae sedis</taxon>
        <taxon>Mucoromycota</taxon>
        <taxon>Glomeromycotina</taxon>
        <taxon>Glomeromycetes</taxon>
        <taxon>Glomerales</taxon>
        <taxon>Glomeraceae</taxon>
        <taxon>Funneliformis</taxon>
    </lineage>
</organism>
<accession>A0A9W4X3Y4</accession>
<name>A0A9W4X3Y4_9GLOM</name>
<feature type="non-terminal residue" evidence="1">
    <location>
        <position position="1"/>
    </location>
</feature>
<dbReference type="EMBL" id="CAMKVN010003447">
    <property type="protein sequence ID" value="CAI2184761.1"/>
    <property type="molecule type" value="Genomic_DNA"/>
</dbReference>
<proteinExistence type="predicted"/>
<evidence type="ECO:0000313" key="1">
    <source>
        <dbReference type="EMBL" id="CAI2184761.1"/>
    </source>
</evidence>
<dbReference type="OrthoDB" id="259708at2759"/>
<gene>
    <name evidence="1" type="ORF">FWILDA_LOCUS11737</name>
</gene>
<keyword evidence="2" id="KW-1185">Reference proteome</keyword>
<protein>
    <submittedName>
        <fullName evidence="1">2886_t:CDS:1</fullName>
    </submittedName>
</protein>
<dbReference type="AlphaFoldDB" id="A0A9W4X3Y4"/>
<reference evidence="1" key="1">
    <citation type="submission" date="2022-08" db="EMBL/GenBank/DDBJ databases">
        <authorList>
            <person name="Kallberg Y."/>
            <person name="Tangrot J."/>
            <person name="Rosling A."/>
        </authorList>
    </citation>
    <scope>NUCLEOTIDE SEQUENCE</scope>
    <source>
        <strain evidence="1">Wild A</strain>
    </source>
</reference>
<sequence length="87" mass="10237">MKVNLGDDAIETLETIFRRIRNVLLAGKKYVKIVQFERISLYELQQQLRQLLGIASMALFRWARHSIALVKKYCRLSSPFRGRLQKT</sequence>